<feature type="compositionally biased region" description="Basic residues" evidence="1">
    <location>
        <begin position="33"/>
        <end position="43"/>
    </location>
</feature>
<accession>A0A3E0VQV3</accession>
<dbReference type="Proteomes" id="UP000256541">
    <property type="component" value="Unassembled WGS sequence"/>
</dbReference>
<feature type="transmembrane region" description="Helical" evidence="2">
    <location>
        <begin position="201"/>
        <end position="220"/>
    </location>
</feature>
<keyword evidence="2" id="KW-0812">Transmembrane</keyword>
<proteinExistence type="predicted"/>
<dbReference type="EMBL" id="NBXB01000042">
    <property type="protein sequence ID" value="RFA12374.1"/>
    <property type="molecule type" value="Genomic_DNA"/>
</dbReference>
<feature type="transmembrane region" description="Helical" evidence="2">
    <location>
        <begin position="167"/>
        <end position="189"/>
    </location>
</feature>
<evidence type="ECO:0000313" key="4">
    <source>
        <dbReference type="Proteomes" id="UP000256541"/>
    </source>
</evidence>
<evidence type="ECO:0000313" key="3">
    <source>
        <dbReference type="EMBL" id="RFA12374.1"/>
    </source>
</evidence>
<protein>
    <recommendedName>
        <fullName evidence="5">DUF4436 domain-containing protein</fullName>
    </recommendedName>
</protein>
<dbReference type="InterPro" id="IPR027948">
    <property type="entry name" value="DUF4436"/>
</dbReference>
<keyword evidence="2" id="KW-1133">Transmembrane helix</keyword>
<dbReference type="OrthoDB" id="8438075at2"/>
<feature type="region of interest" description="Disordered" evidence="1">
    <location>
        <begin position="1"/>
        <end position="84"/>
    </location>
</feature>
<organism evidence="3 4">
    <name type="scientific">Subtercola boreus</name>
    <dbReference type="NCBI Taxonomy" id="120213"/>
    <lineage>
        <taxon>Bacteria</taxon>
        <taxon>Bacillati</taxon>
        <taxon>Actinomycetota</taxon>
        <taxon>Actinomycetes</taxon>
        <taxon>Micrococcales</taxon>
        <taxon>Microbacteriaceae</taxon>
        <taxon>Subtercola</taxon>
    </lineage>
</organism>
<dbReference type="Pfam" id="PF14494">
    <property type="entry name" value="DUF4436"/>
    <property type="match status" value="1"/>
</dbReference>
<evidence type="ECO:0008006" key="5">
    <source>
        <dbReference type="Google" id="ProtNLM"/>
    </source>
</evidence>
<reference evidence="3 4" key="1">
    <citation type="submission" date="2017-04" db="EMBL/GenBank/DDBJ databases">
        <title>Comparative genome analysis of Subtercola boreus.</title>
        <authorList>
            <person name="Cho Y.-J."/>
            <person name="Cho A."/>
            <person name="Kim O.-S."/>
            <person name="Lee J.-I."/>
        </authorList>
    </citation>
    <scope>NUCLEOTIDE SEQUENCE [LARGE SCALE GENOMIC DNA]</scope>
    <source>
        <strain evidence="3 4">P27479</strain>
    </source>
</reference>
<gene>
    <name evidence="3" type="ORF">B7R22_16400</name>
</gene>
<feature type="transmembrane region" description="Helical" evidence="2">
    <location>
        <begin position="232"/>
        <end position="252"/>
    </location>
</feature>
<evidence type="ECO:0000256" key="2">
    <source>
        <dbReference type="SAM" id="Phobius"/>
    </source>
</evidence>
<comment type="caution">
    <text evidence="3">The sequence shown here is derived from an EMBL/GenBank/DDBJ whole genome shotgun (WGS) entry which is preliminary data.</text>
</comment>
<dbReference type="AlphaFoldDB" id="A0A3E0VQV3"/>
<name>A0A3E0VQV3_9MICO</name>
<feature type="compositionally biased region" description="Pro residues" evidence="1">
    <location>
        <begin position="47"/>
        <end position="74"/>
    </location>
</feature>
<keyword evidence="2" id="KW-0472">Membrane</keyword>
<evidence type="ECO:0000256" key="1">
    <source>
        <dbReference type="SAM" id="MobiDB-lite"/>
    </source>
</evidence>
<sequence length="334" mass="35386">MHARPAPSSRSCRHSAATWRFPPRRPSASTKRPGLRRSPRWCSRRSPPAPPPTTPASPPPTTWPPSTPPSTADPPDPRPLHSPCAEEICGQKWPFDTYRAELTTFAFTGEGDGRITVPTDACLDDSVPGWQLHTNRVDLTGYSVTTADGDTSLPTVEIVATRPASTVAFGIVLLGLMAVIPVLVLFVAISAYTGRRQVEATLTSWIGAMLFVVIPLRTFLPGSPPVGSWIDYLVVLRVIVGLVTGLTIYILLKGPLSRPRSEFGAIWVPSSRVTCGGVGGGVRGAGTGARGAVHRGACPVTVHAVAAMVKGMAGSSSRAWRSSAARRSGSREAT</sequence>